<dbReference type="EMBL" id="JACGWX010000002">
    <property type="protein sequence ID" value="MBA8847337.1"/>
    <property type="molecule type" value="Genomic_DNA"/>
</dbReference>
<feature type="domain" description="Rhodanese" evidence="3">
    <location>
        <begin position="18"/>
        <end position="135"/>
    </location>
</feature>
<dbReference type="RefSeq" id="WP_182490194.1">
    <property type="nucleotide sequence ID" value="NZ_BAAAOV010000013.1"/>
</dbReference>
<dbReference type="EC" id="2.8.1.1" evidence="4"/>
<keyword evidence="4" id="KW-0670">Pyruvate</keyword>
<gene>
    <name evidence="4" type="ORF">FHX53_000922</name>
</gene>
<dbReference type="PROSITE" id="PS50206">
    <property type="entry name" value="RHODANESE_3"/>
    <property type="match status" value="2"/>
</dbReference>
<evidence type="ECO:0000313" key="5">
    <source>
        <dbReference type="Proteomes" id="UP000585905"/>
    </source>
</evidence>
<dbReference type="InterPro" id="IPR036873">
    <property type="entry name" value="Rhodanese-like_dom_sf"/>
</dbReference>
<dbReference type="Gene3D" id="3.40.250.10">
    <property type="entry name" value="Rhodanese-like domain"/>
    <property type="match status" value="2"/>
</dbReference>
<evidence type="ECO:0000259" key="3">
    <source>
        <dbReference type="PROSITE" id="PS50206"/>
    </source>
</evidence>
<evidence type="ECO:0000256" key="1">
    <source>
        <dbReference type="ARBA" id="ARBA00022679"/>
    </source>
</evidence>
<keyword evidence="5" id="KW-1185">Reference proteome</keyword>
<organism evidence="4 5">
    <name type="scientific">Microcella alkalica</name>
    <dbReference type="NCBI Taxonomy" id="355930"/>
    <lineage>
        <taxon>Bacteria</taxon>
        <taxon>Bacillati</taxon>
        <taxon>Actinomycetota</taxon>
        <taxon>Actinomycetes</taxon>
        <taxon>Micrococcales</taxon>
        <taxon>Microbacteriaceae</taxon>
        <taxon>Microcella</taxon>
    </lineage>
</organism>
<dbReference type="FunFam" id="3.40.250.10:FF:000015">
    <property type="entry name" value="Sulfurtransferase"/>
    <property type="match status" value="1"/>
</dbReference>
<dbReference type="CDD" id="cd01448">
    <property type="entry name" value="TST_Repeat_1"/>
    <property type="match status" value="1"/>
</dbReference>
<dbReference type="AlphaFoldDB" id="A0A839E742"/>
<protein>
    <submittedName>
        <fullName evidence="4">Thiosulfate/3-mercaptopyruvate sulfurtransferase</fullName>
        <ecNumber evidence="4">2.8.1.1</ecNumber>
        <ecNumber evidence="4">2.8.1.2</ecNumber>
    </submittedName>
</protein>
<feature type="domain" description="Rhodanese" evidence="3">
    <location>
        <begin position="165"/>
        <end position="281"/>
    </location>
</feature>
<dbReference type="InterPro" id="IPR045078">
    <property type="entry name" value="TST/MPST-like"/>
</dbReference>
<dbReference type="CDD" id="cd01449">
    <property type="entry name" value="TST_Repeat_2"/>
    <property type="match status" value="1"/>
</dbReference>
<evidence type="ECO:0000256" key="2">
    <source>
        <dbReference type="ARBA" id="ARBA00022737"/>
    </source>
</evidence>
<dbReference type="Pfam" id="PF00581">
    <property type="entry name" value="Rhodanese"/>
    <property type="match status" value="2"/>
</dbReference>
<reference evidence="4 5" key="1">
    <citation type="submission" date="2020-07" db="EMBL/GenBank/DDBJ databases">
        <title>Sequencing the genomes of 1000 actinobacteria strains.</title>
        <authorList>
            <person name="Klenk H.-P."/>
        </authorList>
    </citation>
    <scope>NUCLEOTIDE SEQUENCE [LARGE SCALE GENOMIC DNA]</scope>
    <source>
        <strain evidence="4 5">DSM 19663</strain>
    </source>
</reference>
<proteinExistence type="predicted"/>
<evidence type="ECO:0000313" key="4">
    <source>
        <dbReference type="EMBL" id="MBA8847337.1"/>
    </source>
</evidence>
<accession>A0A839E742</accession>
<dbReference type="InterPro" id="IPR001763">
    <property type="entry name" value="Rhodanese-like_dom"/>
</dbReference>
<dbReference type="PANTHER" id="PTHR11364:SF27">
    <property type="entry name" value="SULFURTRANSFERASE"/>
    <property type="match status" value="1"/>
</dbReference>
<keyword evidence="2" id="KW-0677">Repeat</keyword>
<dbReference type="Proteomes" id="UP000585905">
    <property type="component" value="Unassembled WGS sequence"/>
</dbReference>
<dbReference type="SMART" id="SM00450">
    <property type="entry name" value="RHOD"/>
    <property type="match status" value="2"/>
</dbReference>
<sequence length="290" mass="31783">MTMTTPTVSTDWLVAHLDDPDVVVVDASVHLPDTGRDARAEYLVEHILGAIFFDLSVVADPDNPLPRKAPPPRVFAEEMGRLGITEDTHVVAYDTLGLYSAARVWWLLNLYGHDRVSVLDGGMVAWKKRNGAVESGEVVLPEATYPVRERGERFASWRDVKSRIGDESTQILDARTPGRFAGTEEDRYPGTRSGHIPGSLNLYWGDLLDAEQRTLIPTPEIDARLKAAGIRDDVTETVLTCGSGLTACILALGMAVTGRTAWRVYDGSWDEWGRRDDLPIGTGAPGSRDA</sequence>
<dbReference type="EC" id="2.8.1.2" evidence="4"/>
<dbReference type="GO" id="GO:0004792">
    <property type="term" value="F:thiosulfate-cyanide sulfurtransferase activity"/>
    <property type="evidence" value="ECO:0007669"/>
    <property type="project" value="UniProtKB-EC"/>
</dbReference>
<dbReference type="SUPFAM" id="SSF52821">
    <property type="entry name" value="Rhodanese/Cell cycle control phosphatase"/>
    <property type="match status" value="2"/>
</dbReference>
<dbReference type="PANTHER" id="PTHR11364">
    <property type="entry name" value="THIOSULFATE SULFERTANSFERASE"/>
    <property type="match status" value="1"/>
</dbReference>
<comment type="caution">
    <text evidence="4">The sequence shown here is derived from an EMBL/GenBank/DDBJ whole genome shotgun (WGS) entry which is preliminary data.</text>
</comment>
<dbReference type="GO" id="GO:0016784">
    <property type="term" value="F:3-mercaptopyruvate sulfurtransferase activity"/>
    <property type="evidence" value="ECO:0007669"/>
    <property type="project" value="UniProtKB-EC"/>
</dbReference>
<name>A0A839E742_9MICO</name>
<keyword evidence="1 4" id="KW-0808">Transferase</keyword>